<feature type="transmembrane region" description="Helical" evidence="10">
    <location>
        <begin position="117"/>
        <end position="138"/>
    </location>
</feature>
<reference evidence="13" key="1">
    <citation type="journal article" date="2019" name="Int. J. Syst. Evol. Microbiol.">
        <title>The Global Catalogue of Microorganisms (GCM) 10K type strain sequencing project: providing services to taxonomists for standard genome sequencing and annotation.</title>
        <authorList>
            <consortium name="The Broad Institute Genomics Platform"/>
            <consortium name="The Broad Institute Genome Sequencing Center for Infectious Disease"/>
            <person name="Wu L."/>
            <person name="Ma J."/>
        </authorList>
    </citation>
    <scope>NUCLEOTIDE SEQUENCE [LARGE SCALE GENOMIC DNA]</scope>
    <source>
        <strain evidence="13">JCM 17839</strain>
    </source>
</reference>
<sequence length="224" mass="24386">MALVHPAQMSDCDNRGMSAQRNLSGNRPVGYAIWLILASVFGWWAAFQLTLDKFAILENPSTALNCNVSVLVQCGTNLESWQGSVFGFPNPLIGVTGWMAPLVMGVAILAGARFPRWFWTLFGLGITGAFVFICWLIGQSFFALHTLCPWCALTYVVTIPTFFATVLQLFANGTFPVSRGARERAGRLMAWVPLASILAFAIIVLLAQSAGVDLIGEIIRLVRG</sequence>
<comment type="caution">
    <text evidence="12">The sequence shown here is derived from an EMBL/GenBank/DDBJ whole genome shotgun (WGS) entry which is preliminary data.</text>
</comment>
<evidence type="ECO:0000256" key="7">
    <source>
        <dbReference type="ARBA" id="ARBA00023136"/>
    </source>
</evidence>
<dbReference type="Pfam" id="PF07884">
    <property type="entry name" value="VKOR"/>
    <property type="match status" value="1"/>
</dbReference>
<feature type="transmembrane region" description="Helical" evidence="10">
    <location>
        <begin position="91"/>
        <end position="110"/>
    </location>
</feature>
<comment type="subcellular location">
    <subcellularLocation>
        <location evidence="1">Membrane</location>
        <topology evidence="1">Multi-pass membrane protein</topology>
    </subcellularLocation>
</comment>
<evidence type="ECO:0000256" key="2">
    <source>
        <dbReference type="ARBA" id="ARBA00006214"/>
    </source>
</evidence>
<evidence type="ECO:0000256" key="6">
    <source>
        <dbReference type="ARBA" id="ARBA00023002"/>
    </source>
</evidence>
<evidence type="ECO:0000256" key="3">
    <source>
        <dbReference type="ARBA" id="ARBA00022692"/>
    </source>
</evidence>
<evidence type="ECO:0000259" key="11">
    <source>
        <dbReference type="SMART" id="SM00756"/>
    </source>
</evidence>
<keyword evidence="5 10" id="KW-1133">Transmembrane helix</keyword>
<feature type="transmembrane region" description="Helical" evidence="10">
    <location>
        <begin position="144"/>
        <end position="167"/>
    </location>
</feature>
<feature type="transmembrane region" description="Helical" evidence="10">
    <location>
        <begin position="188"/>
        <end position="207"/>
    </location>
</feature>
<proteinExistence type="inferred from homology"/>
<keyword evidence="6" id="KW-0560">Oxidoreductase</keyword>
<feature type="domain" description="Vitamin K epoxide reductase" evidence="11">
    <location>
        <begin position="28"/>
        <end position="169"/>
    </location>
</feature>
<keyword evidence="13" id="KW-1185">Reference proteome</keyword>
<evidence type="ECO:0000313" key="13">
    <source>
        <dbReference type="Proteomes" id="UP001500731"/>
    </source>
</evidence>
<dbReference type="Proteomes" id="UP001500731">
    <property type="component" value="Unassembled WGS sequence"/>
</dbReference>
<keyword evidence="4" id="KW-0874">Quinone</keyword>
<organism evidence="12 13">
    <name type="scientific">Microbacterium panaciterrae</name>
    <dbReference type="NCBI Taxonomy" id="985759"/>
    <lineage>
        <taxon>Bacteria</taxon>
        <taxon>Bacillati</taxon>
        <taxon>Actinomycetota</taxon>
        <taxon>Actinomycetes</taxon>
        <taxon>Micrococcales</taxon>
        <taxon>Microbacteriaceae</taxon>
        <taxon>Microbacterium</taxon>
    </lineage>
</organism>
<evidence type="ECO:0000313" key="12">
    <source>
        <dbReference type="EMBL" id="GAA4488899.1"/>
    </source>
</evidence>
<keyword evidence="3 10" id="KW-0812">Transmembrane</keyword>
<evidence type="ECO:0000256" key="4">
    <source>
        <dbReference type="ARBA" id="ARBA00022719"/>
    </source>
</evidence>
<keyword evidence="8" id="KW-1015">Disulfide bond</keyword>
<evidence type="ECO:0000256" key="9">
    <source>
        <dbReference type="ARBA" id="ARBA00023284"/>
    </source>
</evidence>
<feature type="transmembrane region" description="Helical" evidence="10">
    <location>
        <begin position="29"/>
        <end position="47"/>
    </location>
</feature>
<keyword evidence="7 10" id="KW-0472">Membrane</keyword>
<dbReference type="InterPro" id="IPR041714">
    <property type="entry name" value="VKOR_Actinobacteria"/>
</dbReference>
<dbReference type="Gene3D" id="1.20.1440.130">
    <property type="entry name" value="VKOR domain"/>
    <property type="match status" value="1"/>
</dbReference>
<dbReference type="EMBL" id="BAABGP010000019">
    <property type="protein sequence ID" value="GAA4488899.1"/>
    <property type="molecule type" value="Genomic_DNA"/>
</dbReference>
<dbReference type="InterPro" id="IPR038354">
    <property type="entry name" value="VKOR_sf"/>
</dbReference>
<evidence type="ECO:0000256" key="8">
    <source>
        <dbReference type="ARBA" id="ARBA00023157"/>
    </source>
</evidence>
<protein>
    <recommendedName>
        <fullName evidence="11">Vitamin K epoxide reductase domain-containing protein</fullName>
    </recommendedName>
</protein>
<evidence type="ECO:0000256" key="10">
    <source>
        <dbReference type="SAM" id="Phobius"/>
    </source>
</evidence>
<dbReference type="CDD" id="cd12922">
    <property type="entry name" value="VKOR_5"/>
    <property type="match status" value="1"/>
</dbReference>
<accession>A0ABP8PNN2</accession>
<dbReference type="SMART" id="SM00756">
    <property type="entry name" value="VKc"/>
    <property type="match status" value="1"/>
</dbReference>
<comment type="similarity">
    <text evidence="2">Belongs to the VKOR family.</text>
</comment>
<evidence type="ECO:0000256" key="1">
    <source>
        <dbReference type="ARBA" id="ARBA00004141"/>
    </source>
</evidence>
<evidence type="ECO:0000256" key="5">
    <source>
        <dbReference type="ARBA" id="ARBA00022989"/>
    </source>
</evidence>
<gene>
    <name evidence="12" type="ORF">GCM10023171_29160</name>
</gene>
<keyword evidence="9" id="KW-0676">Redox-active center</keyword>
<dbReference type="InterPro" id="IPR012932">
    <property type="entry name" value="VKOR"/>
</dbReference>
<name>A0ABP8PNN2_9MICO</name>